<feature type="compositionally biased region" description="Low complexity" evidence="10">
    <location>
        <begin position="309"/>
        <end position="322"/>
    </location>
</feature>
<evidence type="ECO:0000256" key="7">
    <source>
        <dbReference type="ARBA" id="ARBA00023163"/>
    </source>
</evidence>
<sequence length="692" mass="76044">MSNYEQPNTPLMNEKLPGIDKLPKLEENSTPSPPAPSCSIVDNRGTMIPSSAYLPPPPPPSYSAFNPGMMYQQHMSPPLTPAVSPSSVLFDSMQFKRKFSVDVGPFGFGTNIPHPSSMHDQDAYRRSSCSAVSMDNDCVQQNEHHGSNAYSTAANAAASVRCQQQQQHQSDYSFLTSMQHHQHHSFGNPTMTTSTAVTSSTSSTGNVVPDSPAGAKASAASRRGSRAQLSGPNTQHKHACSYPYCTWSFKRYEHLKRHMLVHTGKRPHVCHFPGCGKSFSRSDNFHAHYRTHTKKTNMLQQGGSKKKGGSNNNNSSKNNSNQSVAASAAAAAAVVAAAAAASVSSSNASIPSQQVFDDRSPAYFAKQQQSPAFDMMDMYGQRHSYSEQGDASFHQHHHQQQQQQYMRHYNPHQQHQHQQNFIHQDTPTSPNGGVSSLLNHEHQSHAFYNTSSPTHSPTATTAASNDHDRFNCSNNMMQQQQQQQGSYSYHPYPIQSPNGSETANNSINAAAAVVAAAAASSSSSSSSTASSVIASSATVGIKSSASSRRSSNTNSTNNGMSQQKSHTCPIAQCQRRFKRLEHLKRHMRIHTMERPFGCTFPNCHKTFSRSDNLSQHMKTHQRVEDRRRRQHHHHQQQVHQSEASSQQHLPPLNSPNNNQQQQQSNNSNSNNMMSNMVGMSWHSTNNAGTVGC</sequence>
<dbReference type="PROSITE" id="PS50157">
    <property type="entry name" value="ZINC_FINGER_C2H2_2"/>
    <property type="match status" value="4"/>
</dbReference>
<dbReference type="InterPro" id="IPR051007">
    <property type="entry name" value="creA/MIG_C2H2-ZnF"/>
</dbReference>
<dbReference type="PANTHER" id="PTHR47428:SF1">
    <property type="entry name" value="REGULATORY PROTEIN MIG1-RELATED"/>
    <property type="match status" value="1"/>
</dbReference>
<keyword evidence="6" id="KW-0805">Transcription regulation</keyword>
<feature type="region of interest" description="Disordered" evidence="10">
    <location>
        <begin position="179"/>
        <end position="234"/>
    </location>
</feature>
<evidence type="ECO:0000256" key="5">
    <source>
        <dbReference type="ARBA" id="ARBA00022833"/>
    </source>
</evidence>
<name>A0AAN7HZR1_9FUNG</name>
<feature type="region of interest" description="Disordered" evidence="10">
    <location>
        <begin position="521"/>
        <end position="571"/>
    </location>
</feature>
<evidence type="ECO:0000256" key="6">
    <source>
        <dbReference type="ARBA" id="ARBA00023015"/>
    </source>
</evidence>
<evidence type="ECO:0000256" key="9">
    <source>
        <dbReference type="PROSITE-ProRule" id="PRU00042"/>
    </source>
</evidence>
<reference evidence="12 13" key="1">
    <citation type="submission" date="2022-11" db="EMBL/GenBank/DDBJ databases">
        <title>Mucor velutinosus strain NIH1002 WGS.</title>
        <authorList>
            <person name="Subramanian P."/>
            <person name="Mullikin J.C."/>
            <person name="Segre J.A."/>
            <person name="Zelazny A.M."/>
        </authorList>
    </citation>
    <scope>NUCLEOTIDE SEQUENCE [LARGE SCALE GENOMIC DNA]</scope>
    <source>
        <strain evidence="12 13">NIH1002</strain>
    </source>
</reference>
<dbReference type="Gene3D" id="3.30.160.60">
    <property type="entry name" value="Classic Zinc Finger"/>
    <property type="match status" value="4"/>
</dbReference>
<evidence type="ECO:0000256" key="8">
    <source>
        <dbReference type="ARBA" id="ARBA00023242"/>
    </source>
</evidence>
<feature type="region of interest" description="Disordered" evidence="10">
    <location>
        <begin position="448"/>
        <end position="503"/>
    </location>
</feature>
<feature type="domain" description="C2H2-type" evidence="11">
    <location>
        <begin position="566"/>
        <end position="595"/>
    </location>
</feature>
<feature type="domain" description="C2H2-type" evidence="11">
    <location>
        <begin position="268"/>
        <end position="297"/>
    </location>
</feature>
<keyword evidence="7" id="KW-0804">Transcription</keyword>
<evidence type="ECO:0000256" key="1">
    <source>
        <dbReference type="ARBA" id="ARBA00004123"/>
    </source>
</evidence>
<evidence type="ECO:0000313" key="13">
    <source>
        <dbReference type="Proteomes" id="UP001304243"/>
    </source>
</evidence>
<feature type="compositionally biased region" description="Low complexity" evidence="10">
    <location>
        <begin position="213"/>
        <end position="222"/>
    </location>
</feature>
<keyword evidence="2" id="KW-0479">Metal-binding</keyword>
<evidence type="ECO:0000313" key="12">
    <source>
        <dbReference type="EMBL" id="KAK4514581.1"/>
    </source>
</evidence>
<feature type="compositionally biased region" description="Low complexity" evidence="10">
    <location>
        <begin position="637"/>
        <end position="676"/>
    </location>
</feature>
<comment type="caution">
    <text evidence="12">The sequence shown here is derived from an EMBL/GenBank/DDBJ whole genome shotgun (WGS) entry which is preliminary data.</text>
</comment>
<dbReference type="InterPro" id="IPR036236">
    <property type="entry name" value="Znf_C2H2_sf"/>
</dbReference>
<dbReference type="GO" id="GO:0005634">
    <property type="term" value="C:nucleus"/>
    <property type="evidence" value="ECO:0007669"/>
    <property type="project" value="UniProtKB-SubCell"/>
</dbReference>
<dbReference type="SMART" id="SM00355">
    <property type="entry name" value="ZnF_C2H2"/>
    <property type="match status" value="4"/>
</dbReference>
<keyword evidence="4 9" id="KW-0863">Zinc-finger</keyword>
<keyword evidence="5" id="KW-0862">Zinc</keyword>
<feature type="compositionally biased region" description="Low complexity" evidence="10">
    <location>
        <begin position="521"/>
        <end position="558"/>
    </location>
</feature>
<feature type="region of interest" description="Disordered" evidence="10">
    <location>
        <begin position="292"/>
        <end position="322"/>
    </location>
</feature>
<feature type="region of interest" description="Disordered" evidence="10">
    <location>
        <begin position="607"/>
        <end position="692"/>
    </location>
</feature>
<feature type="compositionally biased region" description="Polar residues" evidence="10">
    <location>
        <begin position="1"/>
        <end position="11"/>
    </location>
</feature>
<evidence type="ECO:0000256" key="2">
    <source>
        <dbReference type="ARBA" id="ARBA00022723"/>
    </source>
</evidence>
<evidence type="ECO:0000259" key="11">
    <source>
        <dbReference type="PROSITE" id="PS50157"/>
    </source>
</evidence>
<dbReference type="InterPro" id="IPR013087">
    <property type="entry name" value="Znf_C2H2_type"/>
</dbReference>
<dbReference type="GO" id="GO:0005737">
    <property type="term" value="C:cytoplasm"/>
    <property type="evidence" value="ECO:0007669"/>
    <property type="project" value="TreeGrafter"/>
</dbReference>
<dbReference type="EMBL" id="JASEJX010000015">
    <property type="protein sequence ID" value="KAK4514581.1"/>
    <property type="molecule type" value="Genomic_DNA"/>
</dbReference>
<dbReference type="GO" id="GO:0008270">
    <property type="term" value="F:zinc ion binding"/>
    <property type="evidence" value="ECO:0007669"/>
    <property type="project" value="UniProtKB-KW"/>
</dbReference>
<dbReference type="Pfam" id="PF00096">
    <property type="entry name" value="zf-C2H2"/>
    <property type="match status" value="4"/>
</dbReference>
<accession>A0AAN7HZR1</accession>
<evidence type="ECO:0000256" key="4">
    <source>
        <dbReference type="ARBA" id="ARBA00022771"/>
    </source>
</evidence>
<proteinExistence type="predicted"/>
<feature type="region of interest" description="Disordered" evidence="10">
    <location>
        <begin position="1"/>
        <end position="42"/>
    </location>
</feature>
<dbReference type="FunFam" id="3.30.160.60:FF:000446">
    <property type="entry name" value="Zinc finger protein"/>
    <property type="match status" value="1"/>
</dbReference>
<dbReference type="AlphaFoldDB" id="A0AAN7HZR1"/>
<dbReference type="SUPFAM" id="SSF57667">
    <property type="entry name" value="beta-beta-alpha zinc fingers"/>
    <property type="match status" value="3"/>
</dbReference>
<keyword evidence="3" id="KW-0677">Repeat</keyword>
<organism evidence="12 13">
    <name type="scientific">Mucor velutinosus</name>
    <dbReference type="NCBI Taxonomy" id="708070"/>
    <lineage>
        <taxon>Eukaryota</taxon>
        <taxon>Fungi</taxon>
        <taxon>Fungi incertae sedis</taxon>
        <taxon>Mucoromycota</taxon>
        <taxon>Mucoromycotina</taxon>
        <taxon>Mucoromycetes</taxon>
        <taxon>Mucorales</taxon>
        <taxon>Mucorineae</taxon>
        <taxon>Mucoraceae</taxon>
        <taxon>Mucor</taxon>
    </lineage>
</organism>
<dbReference type="PROSITE" id="PS00028">
    <property type="entry name" value="ZINC_FINGER_C2H2_1"/>
    <property type="match status" value="4"/>
</dbReference>
<feature type="compositionally biased region" description="Polar residues" evidence="10">
    <location>
        <begin position="681"/>
        <end position="692"/>
    </location>
</feature>
<dbReference type="FunFam" id="3.30.160.60:FF:000100">
    <property type="entry name" value="Zinc finger 45-like"/>
    <property type="match status" value="1"/>
</dbReference>
<dbReference type="RefSeq" id="XP_064681247.1">
    <property type="nucleotide sequence ID" value="XM_064821561.1"/>
</dbReference>
<keyword evidence="13" id="KW-1185">Reference proteome</keyword>
<dbReference type="Proteomes" id="UP001304243">
    <property type="component" value="Unassembled WGS sequence"/>
</dbReference>
<feature type="compositionally biased region" description="Polar residues" evidence="10">
    <location>
        <begin position="179"/>
        <end position="189"/>
    </location>
</feature>
<evidence type="ECO:0000256" key="3">
    <source>
        <dbReference type="ARBA" id="ARBA00022737"/>
    </source>
</evidence>
<feature type="compositionally biased region" description="Low complexity" evidence="10">
    <location>
        <begin position="450"/>
        <end position="464"/>
    </location>
</feature>
<dbReference type="PANTHER" id="PTHR47428">
    <property type="entry name" value="REGULATORY PROTEIN MIG1-RELATED"/>
    <property type="match status" value="1"/>
</dbReference>
<dbReference type="GeneID" id="89945881"/>
<keyword evidence="8" id="KW-0539">Nucleus</keyword>
<feature type="domain" description="C2H2-type" evidence="11">
    <location>
        <begin position="238"/>
        <end position="267"/>
    </location>
</feature>
<protein>
    <recommendedName>
        <fullName evidence="11">C2H2-type domain-containing protein</fullName>
    </recommendedName>
</protein>
<comment type="subcellular location">
    <subcellularLocation>
        <location evidence="1">Nucleus</location>
    </subcellularLocation>
</comment>
<evidence type="ECO:0000256" key="10">
    <source>
        <dbReference type="SAM" id="MobiDB-lite"/>
    </source>
</evidence>
<gene>
    <name evidence="12" type="ORF">ATC70_002179</name>
</gene>
<feature type="compositionally biased region" description="Low complexity" evidence="10">
    <location>
        <begin position="190"/>
        <end position="204"/>
    </location>
</feature>
<feature type="domain" description="C2H2-type" evidence="11">
    <location>
        <begin position="596"/>
        <end position="625"/>
    </location>
</feature>
<dbReference type="GO" id="GO:0000433">
    <property type="term" value="P:carbon catabolite repression of transcription from RNA polymerase II promoter by glucose"/>
    <property type="evidence" value="ECO:0007669"/>
    <property type="project" value="TreeGrafter"/>
</dbReference>
<feature type="compositionally biased region" description="Basic and acidic residues" evidence="10">
    <location>
        <begin position="17"/>
        <end position="27"/>
    </location>
</feature>
<dbReference type="GO" id="GO:0000978">
    <property type="term" value="F:RNA polymerase II cis-regulatory region sequence-specific DNA binding"/>
    <property type="evidence" value="ECO:0007669"/>
    <property type="project" value="TreeGrafter"/>
</dbReference>